<dbReference type="SUPFAM" id="SSF54909">
    <property type="entry name" value="Dimeric alpha+beta barrel"/>
    <property type="match status" value="1"/>
</dbReference>
<organism evidence="1 2">
    <name type="scientific">Methylibium petroleiphilum (strain ATCC BAA-1232 / LMG 22953 / PM1)</name>
    <dbReference type="NCBI Taxonomy" id="420662"/>
    <lineage>
        <taxon>Bacteria</taxon>
        <taxon>Pseudomonadati</taxon>
        <taxon>Pseudomonadota</taxon>
        <taxon>Betaproteobacteria</taxon>
        <taxon>Burkholderiales</taxon>
        <taxon>Sphaerotilaceae</taxon>
        <taxon>Methylibium</taxon>
    </lineage>
</organism>
<dbReference type="AlphaFoldDB" id="A2SG08"/>
<dbReference type="HOGENOM" id="CLU_166217_0_0_4"/>
<dbReference type="RefSeq" id="WP_011829134.1">
    <property type="nucleotide sequence ID" value="NC_008825.1"/>
</dbReference>
<protein>
    <recommendedName>
        <fullName evidence="3">ABM domain-containing protein</fullName>
    </recommendedName>
</protein>
<dbReference type="KEGG" id="mpt:Mpe_A1535"/>
<dbReference type="STRING" id="420662.Mpe_A1535"/>
<dbReference type="Gene3D" id="3.30.70.100">
    <property type="match status" value="1"/>
</dbReference>
<dbReference type="eggNOG" id="COG1359">
    <property type="taxonomic scope" value="Bacteria"/>
</dbReference>
<evidence type="ECO:0000313" key="2">
    <source>
        <dbReference type="Proteomes" id="UP000000366"/>
    </source>
</evidence>
<name>A2SG08_METPP</name>
<dbReference type="InterPro" id="IPR011008">
    <property type="entry name" value="Dimeric_a/b-barrel"/>
</dbReference>
<accession>A2SG08</accession>
<dbReference type="EMBL" id="CP000555">
    <property type="protein sequence ID" value="ABM94497.1"/>
    <property type="molecule type" value="Genomic_DNA"/>
</dbReference>
<proteinExistence type="predicted"/>
<evidence type="ECO:0008006" key="3">
    <source>
        <dbReference type="Google" id="ProtNLM"/>
    </source>
</evidence>
<reference evidence="1 2" key="1">
    <citation type="journal article" date="2007" name="J. Bacteriol.">
        <title>Whole-genome analysis of the methyl tert-butyl ether-degrading beta-proteobacterium Methylibium petroleiphilum PM1.</title>
        <authorList>
            <person name="Kane S.R."/>
            <person name="Chakicherla A.Y."/>
            <person name="Chain P.S.G."/>
            <person name="Schmidt R."/>
            <person name="Shin M.W."/>
            <person name="Legler T.C."/>
            <person name="Scow K.M."/>
            <person name="Larimer F.W."/>
            <person name="Lucas S.M."/>
            <person name="Richardson P.M."/>
            <person name="Hristova K.R."/>
        </authorList>
    </citation>
    <scope>NUCLEOTIDE SEQUENCE [LARGE SCALE GENOMIC DNA]</scope>
    <source>
        <strain evidence="2">ATCC BAA-1232 / LMG 22953 / PM1</strain>
    </source>
</reference>
<dbReference type="Proteomes" id="UP000000366">
    <property type="component" value="Chromosome"/>
</dbReference>
<keyword evidence="2" id="KW-1185">Reference proteome</keyword>
<sequence>MSTPDTCCSIAPYFKVAPGKLDEFKALTARFIEKTRSEPKCAHYAFSFDGDAAHCREGYDGAAGLLAHLENVGALLGEALKIAEVTRVEVHATAADIEQLREPLKGLNPQYFVLQSGGFRR</sequence>
<evidence type="ECO:0000313" key="1">
    <source>
        <dbReference type="EMBL" id="ABM94497.1"/>
    </source>
</evidence>
<gene>
    <name evidence="1" type="ordered locus">Mpe_A1535</name>
</gene>